<comment type="caution">
    <text evidence="3">The sequence shown here is derived from an EMBL/GenBank/DDBJ whole genome shotgun (WGS) entry which is preliminary data.</text>
</comment>
<dbReference type="InterPro" id="IPR003107">
    <property type="entry name" value="HAT"/>
</dbReference>
<feature type="region of interest" description="Disordered" evidence="1">
    <location>
        <begin position="135"/>
        <end position="159"/>
    </location>
</feature>
<dbReference type="Proteomes" id="UP001497480">
    <property type="component" value="Unassembled WGS sequence"/>
</dbReference>
<organism evidence="3 4">
    <name type="scientific">Lupinus luteus</name>
    <name type="common">European yellow lupine</name>
    <dbReference type="NCBI Taxonomy" id="3873"/>
    <lineage>
        <taxon>Eukaryota</taxon>
        <taxon>Viridiplantae</taxon>
        <taxon>Streptophyta</taxon>
        <taxon>Embryophyta</taxon>
        <taxon>Tracheophyta</taxon>
        <taxon>Spermatophyta</taxon>
        <taxon>Magnoliopsida</taxon>
        <taxon>eudicotyledons</taxon>
        <taxon>Gunneridae</taxon>
        <taxon>Pentapetalae</taxon>
        <taxon>rosids</taxon>
        <taxon>fabids</taxon>
        <taxon>Fabales</taxon>
        <taxon>Fabaceae</taxon>
        <taxon>Papilionoideae</taxon>
        <taxon>50 kb inversion clade</taxon>
        <taxon>genistoids sensu lato</taxon>
        <taxon>core genistoids</taxon>
        <taxon>Genisteae</taxon>
        <taxon>Lupinus</taxon>
    </lineage>
</organism>
<dbReference type="AlphaFoldDB" id="A0AAV1WKL2"/>
<accession>A0AAV1WKL2</accession>
<evidence type="ECO:0000313" key="4">
    <source>
        <dbReference type="Proteomes" id="UP001497480"/>
    </source>
</evidence>
<dbReference type="PANTHER" id="PTHR26312">
    <property type="entry name" value="TETRATRICOPEPTIDE REPEAT PROTEIN 5"/>
    <property type="match status" value="1"/>
</dbReference>
<dbReference type="Pfam" id="PF25474">
    <property type="entry name" value="TPR_TmcB"/>
    <property type="match status" value="1"/>
</dbReference>
<proteinExistence type="predicted"/>
<gene>
    <name evidence="3" type="ORF">LLUT_LOCUS10853</name>
</gene>
<dbReference type="InterPro" id="IPR011990">
    <property type="entry name" value="TPR-like_helical_dom_sf"/>
</dbReference>
<dbReference type="SUPFAM" id="SSF48452">
    <property type="entry name" value="TPR-like"/>
    <property type="match status" value="1"/>
</dbReference>
<feature type="domain" description="TmcB/TmcC TPR repeats" evidence="2">
    <location>
        <begin position="247"/>
        <end position="291"/>
    </location>
</feature>
<dbReference type="GO" id="GO:0006396">
    <property type="term" value="P:RNA processing"/>
    <property type="evidence" value="ECO:0007669"/>
    <property type="project" value="InterPro"/>
</dbReference>
<dbReference type="SMART" id="SM00386">
    <property type="entry name" value="HAT"/>
    <property type="match status" value="3"/>
</dbReference>
<protein>
    <recommendedName>
        <fullName evidence="2">TmcB/TmcC TPR repeats domain-containing protein</fullName>
    </recommendedName>
</protein>
<name>A0AAV1WKL2_LUPLU</name>
<feature type="region of interest" description="Disordered" evidence="1">
    <location>
        <begin position="66"/>
        <end position="87"/>
    </location>
</feature>
<evidence type="ECO:0000313" key="3">
    <source>
        <dbReference type="EMBL" id="CAL0309793.1"/>
    </source>
</evidence>
<evidence type="ECO:0000256" key="1">
    <source>
        <dbReference type="SAM" id="MobiDB-lite"/>
    </source>
</evidence>
<dbReference type="PANTHER" id="PTHR26312:SF225">
    <property type="entry name" value="TPR REPEAT PROTEIN"/>
    <property type="match status" value="1"/>
</dbReference>
<keyword evidence="4" id="KW-1185">Reference proteome</keyword>
<dbReference type="Gene3D" id="1.25.40.10">
    <property type="entry name" value="Tetratricopeptide repeat domain"/>
    <property type="match status" value="1"/>
</dbReference>
<sequence>MMLVRSSSTPVLGSLLSSFNDTPSSNNIYHYEASHALKHLPPTCVPQHQHHKLSVHQTLSSFSCSSSPISPSNGELERQNKGFRRAQSEGNLEELAFSSFNSKEDRSSYVHNSTRFSARHKHLALETIPYFSSRKGLREEEEDEEVESDYEDEEEGELEEEMRTIEGRVVGRGSGMVLNEELRVKGGIRSASFDEIGGKEMYLARGLGIDVYDDGIGGCRGGGGGGRGGGDYNPISSGGNDGNRQGVEEYYKKMVEENPGNPLFLRNYAQFLYQHNEDPEGAEEYYSRAILADPKDGEVLSQYGKLVWELHHDQERASSYFERSVQASPEDSHVHAAYASFLWDTEESEDSCDKSQCLPPRFHHGALATAGA</sequence>
<dbReference type="EMBL" id="CAXHTB010000007">
    <property type="protein sequence ID" value="CAL0309793.1"/>
    <property type="molecule type" value="Genomic_DNA"/>
</dbReference>
<dbReference type="InterPro" id="IPR057352">
    <property type="entry name" value="TPR_TmcB/C"/>
</dbReference>
<evidence type="ECO:0000259" key="2">
    <source>
        <dbReference type="Pfam" id="PF25474"/>
    </source>
</evidence>
<feature type="compositionally biased region" description="Acidic residues" evidence="1">
    <location>
        <begin position="139"/>
        <end position="159"/>
    </location>
</feature>
<reference evidence="3 4" key="1">
    <citation type="submission" date="2024-03" db="EMBL/GenBank/DDBJ databases">
        <authorList>
            <person name="Martinez-Hernandez J."/>
        </authorList>
    </citation>
    <scope>NUCLEOTIDE SEQUENCE [LARGE SCALE GENOMIC DNA]</scope>
</reference>